<gene>
    <name evidence="2" type="ORF">CLAFUR5_10661</name>
</gene>
<sequence>MTRHNISIKFFRGALQIMCTSQNATSVAKKARGAHIGTRLLPTKDKDPQLGFRMDCGSVDKDGKLIQIKMQANKNANEPSVSRAANLVHDVAIAVWDTEKDPDMVQLQVDLEESFEEIREAPKGQRKRSGSQSSQGKDSPSRSKSKSPVRSRSKSPTGGKGGSKGG</sequence>
<evidence type="ECO:0000256" key="1">
    <source>
        <dbReference type="SAM" id="MobiDB-lite"/>
    </source>
</evidence>
<dbReference type="Proteomes" id="UP000756132">
    <property type="component" value="Chromosome 7"/>
</dbReference>
<dbReference type="OrthoDB" id="2933464at2759"/>
<proteinExistence type="predicted"/>
<protein>
    <submittedName>
        <fullName evidence="2">Uncharacterized protein</fullName>
    </submittedName>
</protein>
<dbReference type="RefSeq" id="XP_047764456.1">
    <property type="nucleotide sequence ID" value="XM_047909809.1"/>
</dbReference>
<keyword evidence="3" id="KW-1185">Reference proteome</keyword>
<reference evidence="2" key="2">
    <citation type="journal article" date="2022" name="Microb. Genom.">
        <title>A chromosome-scale genome assembly of the tomato pathogen Cladosporium fulvum reveals a compartmentalized genome architecture and the presence of a dispensable chromosome.</title>
        <authorList>
            <person name="Zaccaron A.Z."/>
            <person name="Chen L.H."/>
            <person name="Samaras A."/>
            <person name="Stergiopoulos I."/>
        </authorList>
    </citation>
    <scope>NUCLEOTIDE SEQUENCE</scope>
    <source>
        <strain evidence="2">Race5_Kim</strain>
    </source>
</reference>
<evidence type="ECO:0000313" key="3">
    <source>
        <dbReference type="Proteomes" id="UP000756132"/>
    </source>
</evidence>
<evidence type="ECO:0000313" key="2">
    <source>
        <dbReference type="EMBL" id="UJO20090.1"/>
    </source>
</evidence>
<feature type="compositionally biased region" description="Basic residues" evidence="1">
    <location>
        <begin position="143"/>
        <end position="153"/>
    </location>
</feature>
<dbReference type="AlphaFoldDB" id="A0A9Q8PCV4"/>
<dbReference type="GeneID" id="71990539"/>
<dbReference type="EMBL" id="CP090169">
    <property type="protein sequence ID" value="UJO20090.1"/>
    <property type="molecule type" value="Genomic_DNA"/>
</dbReference>
<name>A0A9Q8PCV4_PASFU</name>
<dbReference type="KEGG" id="ffu:CLAFUR5_10661"/>
<feature type="region of interest" description="Disordered" evidence="1">
    <location>
        <begin position="116"/>
        <end position="166"/>
    </location>
</feature>
<accession>A0A9Q8PCV4</accession>
<organism evidence="2 3">
    <name type="scientific">Passalora fulva</name>
    <name type="common">Tomato leaf mold</name>
    <name type="synonym">Cladosporium fulvum</name>
    <dbReference type="NCBI Taxonomy" id="5499"/>
    <lineage>
        <taxon>Eukaryota</taxon>
        <taxon>Fungi</taxon>
        <taxon>Dikarya</taxon>
        <taxon>Ascomycota</taxon>
        <taxon>Pezizomycotina</taxon>
        <taxon>Dothideomycetes</taxon>
        <taxon>Dothideomycetidae</taxon>
        <taxon>Mycosphaerellales</taxon>
        <taxon>Mycosphaerellaceae</taxon>
        <taxon>Fulvia</taxon>
    </lineage>
</organism>
<reference evidence="2" key="1">
    <citation type="submission" date="2021-12" db="EMBL/GenBank/DDBJ databases">
        <authorList>
            <person name="Zaccaron A."/>
            <person name="Stergiopoulos I."/>
        </authorList>
    </citation>
    <scope>NUCLEOTIDE SEQUENCE</scope>
    <source>
        <strain evidence="2">Race5_Kim</strain>
    </source>
</reference>